<dbReference type="EMBL" id="JANAKD010002361">
    <property type="protein sequence ID" value="KAJ3473821.1"/>
    <property type="molecule type" value="Genomic_DNA"/>
</dbReference>
<organism evidence="1 2">
    <name type="scientific">Lecanicillium saksenae</name>
    <dbReference type="NCBI Taxonomy" id="468837"/>
    <lineage>
        <taxon>Eukaryota</taxon>
        <taxon>Fungi</taxon>
        <taxon>Dikarya</taxon>
        <taxon>Ascomycota</taxon>
        <taxon>Pezizomycotina</taxon>
        <taxon>Sordariomycetes</taxon>
        <taxon>Hypocreomycetidae</taxon>
        <taxon>Hypocreales</taxon>
        <taxon>Cordycipitaceae</taxon>
        <taxon>Lecanicillium</taxon>
    </lineage>
</organism>
<sequence length="848" mass="93623">MLDTRVTTVYFVMGCVFIYAVSRFRYTYNLTVLAQLFGIIATDIFIVIGPTLSRWLPNVAENVVLPAACGCAIGIASIMFILPQSASQMALGQIHDMLVMFNQPIQAGRKFVSCSLDFDTERLRKTKRRVITLYAQLQPNMAFLPIEVSRGLWSCDDVRLIHAKFRDVLATTFALTDFQIARANSKEKVDSLRDMLSTSQSTSSDTKEPSSRDPRRARMLQNPDLVNALIAPGTLVGSDDMRLALHDSSRVLLDATTDAISHLVEALQLVNMNRWFVSKAARARLPQSAAALRQISTRLGSARGSCIADTTKAAGDLHGNLFDEDGLLKTDLKDGPKKLSGLVIAFVIEEHIIAMSAAYEALTDEVARLLETRTNVRTWLPSKLQAIFRRATSDEETDAPALSGQTVTDPDRIQMQTRETQRRINVVSKGQGIPKRRGNPIARGIAAFGAWLTAPGSVYALRVVVATIATGIPAVLPHTAGFYYREKGIWALVTAQTCVLMYMSDFTFSILTRTIASVFGGVVGLVIWYISAGNGSGNPYGLAAALPFGIVIFAFCRLWLPDSYLQATGLGASTFAMIIGYSWDMHHLAIYGLPGFGYETFWKRLVMVLIGFGVALIVQMLPKPPSGTNHVAKTLANNLHKISDHYALLVAHWGTRNVTEEDFIGARNVITKTALGVTQALSALDTPITMLKFETSTSPFDQTILRRAQEIMIRMNQSLTKVMLSATILPIEYQQRLIRHSGIADDVSISNVISVLVLARQSLRHGGPLPERLPTPLIATCYGEFAAKHNKLELRREDMETEDFRRYCVALSSYLSFLHNIDELVHLLKETVGESHVVHDWTQLADNV</sequence>
<name>A0ACC1QFL1_9HYPO</name>
<gene>
    <name evidence="1" type="ORF">NLG97_g10114</name>
</gene>
<proteinExistence type="predicted"/>
<dbReference type="Proteomes" id="UP001148737">
    <property type="component" value="Unassembled WGS sequence"/>
</dbReference>
<accession>A0ACC1QFL1</accession>
<keyword evidence="2" id="KW-1185">Reference proteome</keyword>
<comment type="caution">
    <text evidence="1">The sequence shown here is derived from an EMBL/GenBank/DDBJ whole genome shotgun (WGS) entry which is preliminary data.</text>
</comment>
<reference evidence="1" key="1">
    <citation type="submission" date="2022-07" db="EMBL/GenBank/DDBJ databases">
        <title>Genome Sequence of Lecanicillium saksenae.</title>
        <authorList>
            <person name="Buettner E."/>
        </authorList>
    </citation>
    <scope>NUCLEOTIDE SEQUENCE</scope>
    <source>
        <strain evidence="1">VT-O1</strain>
    </source>
</reference>
<evidence type="ECO:0000313" key="1">
    <source>
        <dbReference type="EMBL" id="KAJ3473821.1"/>
    </source>
</evidence>
<protein>
    <submittedName>
        <fullName evidence="1">Uncharacterized protein</fullName>
    </submittedName>
</protein>
<evidence type="ECO:0000313" key="2">
    <source>
        <dbReference type="Proteomes" id="UP001148737"/>
    </source>
</evidence>